<keyword evidence="5" id="KW-0547">Nucleotide-binding</keyword>
<evidence type="ECO:0000256" key="5">
    <source>
        <dbReference type="ARBA" id="ARBA00022741"/>
    </source>
</evidence>
<dbReference type="InterPro" id="IPR006204">
    <property type="entry name" value="GHMP_kinase_N_dom"/>
</dbReference>
<dbReference type="Gene3D" id="3.30.230.10">
    <property type="match status" value="1"/>
</dbReference>
<dbReference type="EC" id="2.7.1.6" evidence="11"/>
<dbReference type="PRINTS" id="PR00959">
    <property type="entry name" value="MEVGALKINASE"/>
</dbReference>
<evidence type="ECO:0000259" key="14">
    <source>
        <dbReference type="Pfam" id="PF10509"/>
    </source>
</evidence>
<feature type="domain" description="GHMP kinase N-terminal" evidence="12">
    <location>
        <begin position="91"/>
        <end position="180"/>
    </location>
</feature>
<protein>
    <recommendedName>
        <fullName evidence="11">Galactokinase</fullName>
        <ecNumber evidence="11">2.7.1.6</ecNumber>
    </recommendedName>
</protein>
<dbReference type="Pfam" id="PF00288">
    <property type="entry name" value="GHMP_kinases_N"/>
    <property type="match status" value="1"/>
</dbReference>
<dbReference type="InterPro" id="IPR000705">
    <property type="entry name" value="Galactokinase"/>
</dbReference>
<dbReference type="Gene3D" id="3.30.70.890">
    <property type="entry name" value="GHMP kinase, C-terminal domain"/>
    <property type="match status" value="1"/>
</dbReference>
<dbReference type="GO" id="GO:0005524">
    <property type="term" value="F:ATP binding"/>
    <property type="evidence" value="ECO:0007669"/>
    <property type="project" value="UniProtKB-UniRule"/>
</dbReference>
<keyword evidence="9" id="KW-0299">Galactose metabolism</keyword>
<keyword evidence="2" id="KW-0963">Cytoplasm</keyword>
<dbReference type="InterPro" id="IPR020568">
    <property type="entry name" value="Ribosomal_Su5_D2-typ_SF"/>
</dbReference>
<evidence type="ECO:0000313" key="16">
    <source>
        <dbReference type="Proteomes" id="UP000247465"/>
    </source>
</evidence>
<dbReference type="PROSITE" id="PS00627">
    <property type="entry name" value="GHMP_KINASES_ATP"/>
    <property type="match status" value="1"/>
</dbReference>
<evidence type="ECO:0000256" key="9">
    <source>
        <dbReference type="ARBA" id="ARBA00023144"/>
    </source>
</evidence>
<dbReference type="InterPro" id="IPR019539">
    <property type="entry name" value="GalKase_N"/>
</dbReference>
<keyword evidence="10" id="KW-0119">Carbohydrate metabolism</keyword>
<evidence type="ECO:0000256" key="1">
    <source>
        <dbReference type="ARBA" id="ARBA00006566"/>
    </source>
</evidence>
<dbReference type="PANTHER" id="PTHR10457:SF7">
    <property type="entry name" value="GALACTOKINASE-RELATED"/>
    <property type="match status" value="1"/>
</dbReference>
<organism evidence="15 16">
    <name type="scientific">Candidatus Moanibacter tarae</name>
    <dbReference type="NCBI Taxonomy" id="2200854"/>
    <lineage>
        <taxon>Bacteria</taxon>
        <taxon>Pseudomonadati</taxon>
        <taxon>Verrucomicrobiota</taxon>
        <taxon>Opitutia</taxon>
        <taxon>Puniceicoccales</taxon>
        <taxon>Puniceicoccales incertae sedis</taxon>
        <taxon>Candidatus Moanibacter</taxon>
    </lineage>
</organism>
<gene>
    <name evidence="15" type="primary">galK</name>
    <name evidence="15" type="ORF">DF168_00815</name>
</gene>
<dbReference type="InterPro" id="IPR036554">
    <property type="entry name" value="GHMP_kinase_C_sf"/>
</dbReference>
<feature type="domain" description="GHMP kinase C-terminal" evidence="13">
    <location>
        <begin position="282"/>
        <end position="352"/>
    </location>
</feature>
<dbReference type="PRINTS" id="PR00473">
    <property type="entry name" value="GALCTOKINASE"/>
</dbReference>
<dbReference type="FunFam" id="3.30.70.890:FF:000001">
    <property type="entry name" value="Galactokinase"/>
    <property type="match status" value="1"/>
</dbReference>
<dbReference type="InterPro" id="IPR014721">
    <property type="entry name" value="Ribsml_uS5_D2-typ_fold_subgr"/>
</dbReference>
<accession>A0A2Z4AC21</accession>
<dbReference type="GO" id="GO:0046872">
    <property type="term" value="F:metal ion binding"/>
    <property type="evidence" value="ECO:0007669"/>
    <property type="project" value="UniProtKB-KW"/>
</dbReference>
<dbReference type="EMBL" id="CP029803">
    <property type="protein sequence ID" value="AWT59623.1"/>
    <property type="molecule type" value="Genomic_DNA"/>
</dbReference>
<dbReference type="Pfam" id="PF08544">
    <property type="entry name" value="GHMP_kinases_C"/>
    <property type="match status" value="1"/>
</dbReference>
<evidence type="ECO:0000256" key="7">
    <source>
        <dbReference type="ARBA" id="ARBA00022840"/>
    </source>
</evidence>
<keyword evidence="3 15" id="KW-0808">Transferase</keyword>
<proteinExistence type="inferred from homology"/>
<evidence type="ECO:0000256" key="10">
    <source>
        <dbReference type="ARBA" id="ARBA00023277"/>
    </source>
</evidence>
<dbReference type="InterPro" id="IPR006206">
    <property type="entry name" value="Mevalonate/galactokinase"/>
</dbReference>
<keyword evidence="8" id="KW-0460">Magnesium</keyword>
<dbReference type="AlphaFoldDB" id="A0A2Z4AC21"/>
<evidence type="ECO:0000256" key="3">
    <source>
        <dbReference type="ARBA" id="ARBA00022679"/>
    </source>
</evidence>
<name>A0A2Z4AC21_9BACT</name>
<dbReference type="GO" id="GO:0005829">
    <property type="term" value="C:cytosol"/>
    <property type="evidence" value="ECO:0007669"/>
    <property type="project" value="TreeGrafter"/>
</dbReference>
<dbReference type="PIRSF" id="PIRSF000530">
    <property type="entry name" value="Galactokinase"/>
    <property type="match status" value="1"/>
</dbReference>
<dbReference type="Pfam" id="PF10509">
    <property type="entry name" value="GalKase_gal_bdg"/>
    <property type="match status" value="1"/>
</dbReference>
<dbReference type="KEGG" id="mtar:DF168_00815"/>
<evidence type="ECO:0000259" key="12">
    <source>
        <dbReference type="Pfam" id="PF00288"/>
    </source>
</evidence>
<comment type="similarity">
    <text evidence="1">Belongs to the GHMP kinase family. GalK subfamily.</text>
</comment>
<dbReference type="GO" id="GO:0006012">
    <property type="term" value="P:galactose metabolic process"/>
    <property type="evidence" value="ECO:0007669"/>
    <property type="project" value="UniProtKB-UniRule"/>
</dbReference>
<evidence type="ECO:0000256" key="4">
    <source>
        <dbReference type="ARBA" id="ARBA00022723"/>
    </source>
</evidence>
<keyword evidence="7" id="KW-0067">ATP-binding</keyword>
<dbReference type="SUPFAM" id="SSF55060">
    <property type="entry name" value="GHMP Kinase, C-terminal domain"/>
    <property type="match status" value="1"/>
</dbReference>
<dbReference type="SUPFAM" id="SSF54211">
    <property type="entry name" value="Ribosomal protein S5 domain 2-like"/>
    <property type="match status" value="1"/>
</dbReference>
<dbReference type="NCBIfam" id="TIGR00131">
    <property type="entry name" value="gal_kin"/>
    <property type="match status" value="1"/>
</dbReference>
<reference evidence="15 16" key="1">
    <citation type="submission" date="2018-06" db="EMBL/GenBank/DDBJ databases">
        <title>Draft Genome Sequence of a Novel Marine Bacterium Related to the Verrucomicrobia.</title>
        <authorList>
            <person name="Vosseberg J."/>
            <person name="Martijn J."/>
            <person name="Ettema T.J.G."/>
        </authorList>
    </citation>
    <scope>NUCLEOTIDE SEQUENCE [LARGE SCALE GENOMIC DNA]</scope>
    <source>
        <strain evidence="15">TARA_B100001123</strain>
    </source>
</reference>
<sequence>MVSFNLQIFQTAFGKSPEIIARAPGRIEFIGNHTDYNGGCVIGSTIDRDVVVAIAPRKDPEIHLASSCMKEKVVTSIHNIAPGTGSSSWANYPLGVLNVLIGKGIPIENGFSMWIDGDLPIGSGMSSSAALELSTALGILSLNSIDMDRMKIVTLCRRAENEFVGVPCGILDQTVSAFGGPNHLIHIDCNLELISEIPFPVGCQLWIFDSLKKHALIDSRYAERNRECREAFRILQNEDPQYNCLAQISPEIIRSSKKKLGDTLYRRALHVTEENSRVRATVEALNKHDFDTVGKLLNASHNSSKIFFENSTPELDELIKILSSMPCFLGSRLTGGGFGGAVMALAKTDNDLKMSIEELKQIYLRKFGYFPRIIQLKPGLAASVSTP</sequence>
<evidence type="ECO:0000259" key="13">
    <source>
        <dbReference type="Pfam" id="PF08544"/>
    </source>
</evidence>
<evidence type="ECO:0000256" key="8">
    <source>
        <dbReference type="ARBA" id="ARBA00022842"/>
    </source>
</evidence>
<dbReference type="FunFam" id="3.30.230.10:FF:000017">
    <property type="entry name" value="Galactokinase"/>
    <property type="match status" value="1"/>
</dbReference>
<dbReference type="GO" id="GO:0004335">
    <property type="term" value="F:galactokinase activity"/>
    <property type="evidence" value="ECO:0007669"/>
    <property type="project" value="UniProtKB-UniRule"/>
</dbReference>
<dbReference type="PANTHER" id="PTHR10457">
    <property type="entry name" value="MEVALONATE KINASE/GALACTOKINASE"/>
    <property type="match status" value="1"/>
</dbReference>
<evidence type="ECO:0000256" key="2">
    <source>
        <dbReference type="ARBA" id="ARBA00022490"/>
    </source>
</evidence>
<dbReference type="Proteomes" id="UP000247465">
    <property type="component" value="Chromosome"/>
</dbReference>
<dbReference type="InterPro" id="IPR006203">
    <property type="entry name" value="GHMP_knse_ATP-bd_CS"/>
</dbReference>
<evidence type="ECO:0000256" key="6">
    <source>
        <dbReference type="ARBA" id="ARBA00022777"/>
    </source>
</evidence>
<dbReference type="InterPro" id="IPR013750">
    <property type="entry name" value="GHMP_kinase_C_dom"/>
</dbReference>
<evidence type="ECO:0000313" key="15">
    <source>
        <dbReference type="EMBL" id="AWT59623.1"/>
    </source>
</evidence>
<keyword evidence="6 15" id="KW-0418">Kinase</keyword>
<feature type="domain" description="Galactokinase N-terminal" evidence="14">
    <location>
        <begin position="9"/>
        <end position="56"/>
    </location>
</feature>
<keyword evidence="4" id="KW-0479">Metal-binding</keyword>
<evidence type="ECO:0000256" key="11">
    <source>
        <dbReference type="NCBIfam" id="TIGR00131"/>
    </source>
</evidence>